<dbReference type="AlphaFoldDB" id="Q5FJP0"/>
<evidence type="ECO:0000313" key="1">
    <source>
        <dbReference type="EMBL" id="AAV43084.1"/>
    </source>
</evidence>
<organism evidence="2">
    <name type="scientific">Lactobacillus acidophilus (strain ATCC 700396 / NCK56 / N2 / NCFM)</name>
    <dbReference type="NCBI Taxonomy" id="272621"/>
    <lineage>
        <taxon>Bacteria</taxon>
        <taxon>Bacillati</taxon>
        <taxon>Bacillota</taxon>
        <taxon>Bacilli</taxon>
        <taxon>Lactobacillales</taxon>
        <taxon>Lactobacillaceae</taxon>
        <taxon>Lactobacillus</taxon>
    </lineage>
</organism>
<evidence type="ECO:0000313" key="2">
    <source>
        <dbReference type="Proteomes" id="UP000006381"/>
    </source>
</evidence>
<dbReference type="BioCyc" id="LACI272621:G1G49-1234-MONOMER"/>
<dbReference type="KEGG" id="lac:LBA1251"/>
<protein>
    <submittedName>
        <fullName evidence="1">Uncharacterized protein</fullName>
    </submittedName>
</protein>
<dbReference type="EMBL" id="CP000033">
    <property type="protein sequence ID" value="AAV43084.1"/>
    <property type="molecule type" value="Genomic_DNA"/>
</dbReference>
<name>Q5FJP0_LACAC</name>
<accession>Q5FJP0</accession>
<dbReference type="PATRIC" id="fig|272621.13.peg.1186"/>
<keyword evidence="2" id="KW-1185">Reference proteome</keyword>
<dbReference type="HOGENOM" id="CLU_2752588_0_0_9"/>
<dbReference type="Proteomes" id="UP000006381">
    <property type="component" value="Chromosome"/>
</dbReference>
<gene>
    <name evidence="1" type="ordered locus">LBA1251</name>
</gene>
<dbReference type="STRING" id="272621.LBA1251"/>
<reference evidence="1 2" key="1">
    <citation type="journal article" date="2005" name="Proc. Natl. Acad. Sci. U.S.A.">
        <title>Complete genome sequence of the probiotic lactic acid bacterium Lactobacillus acidophilus NCFM.</title>
        <authorList>
            <person name="Altermann E."/>
            <person name="Russell W.M."/>
            <person name="Azcarate-Peril M.A."/>
            <person name="Barrangou R."/>
            <person name="Buck B.L."/>
            <person name="McAuliffe O."/>
            <person name="Souther N."/>
            <person name="Dobson A."/>
            <person name="Duong T."/>
            <person name="Callanan M."/>
            <person name="Lick S."/>
            <person name="Hamrick A."/>
            <person name="Cano R."/>
            <person name="Klaenhammer T.R."/>
        </authorList>
    </citation>
    <scope>NUCLEOTIDE SEQUENCE [LARGE SCALE GENOMIC DNA]</scope>
    <source>
        <strain evidence="2">ATCC 700396 / NCK56 / N2 / NCFM</strain>
    </source>
</reference>
<proteinExistence type="predicted"/>
<sequence>MKSPHVKKGVHTFNKHRLPTFMRKKEASRLCQSCQKCIISPSTKKYIVQLCFICKITDATAIPLSSVNFN</sequence>